<evidence type="ECO:0000313" key="2">
    <source>
        <dbReference type="EnsemblMetazoa" id="HelroP172169"/>
    </source>
</evidence>
<accession>T1F539</accession>
<dbReference type="Proteomes" id="UP000015101">
    <property type="component" value="Unassembled WGS sequence"/>
</dbReference>
<evidence type="ECO:0000313" key="3">
    <source>
        <dbReference type="Proteomes" id="UP000015101"/>
    </source>
</evidence>
<reference evidence="2" key="3">
    <citation type="submission" date="2015-06" db="UniProtKB">
        <authorList>
            <consortium name="EnsemblMetazoa"/>
        </authorList>
    </citation>
    <scope>IDENTIFICATION</scope>
</reference>
<dbReference type="HOGENOM" id="CLU_070181_1_0_1"/>
<dbReference type="KEGG" id="hro:HELRODRAFT_172169"/>
<proteinExistence type="predicted"/>
<gene>
    <name evidence="2" type="primary">20203938</name>
    <name evidence="1" type="ORF">HELRODRAFT_172169</name>
</gene>
<dbReference type="GO" id="GO:0009897">
    <property type="term" value="C:external side of plasma membrane"/>
    <property type="evidence" value="ECO:0000318"/>
    <property type="project" value="GO_Central"/>
</dbReference>
<dbReference type="CTD" id="20203938"/>
<dbReference type="InParanoid" id="T1F539"/>
<protein>
    <submittedName>
        <fullName evidence="1 2">Uncharacterized protein</fullName>
    </submittedName>
</protein>
<reference evidence="1 3" key="2">
    <citation type="journal article" date="2013" name="Nature">
        <title>Insights into bilaterian evolution from three spiralian genomes.</title>
        <authorList>
            <person name="Simakov O."/>
            <person name="Marletaz F."/>
            <person name="Cho S.J."/>
            <person name="Edsinger-Gonzales E."/>
            <person name="Havlak P."/>
            <person name="Hellsten U."/>
            <person name="Kuo D.H."/>
            <person name="Larsson T."/>
            <person name="Lv J."/>
            <person name="Arendt D."/>
            <person name="Savage R."/>
            <person name="Osoegawa K."/>
            <person name="de Jong P."/>
            <person name="Grimwood J."/>
            <person name="Chapman J.A."/>
            <person name="Shapiro H."/>
            <person name="Aerts A."/>
            <person name="Otillar R.P."/>
            <person name="Terry A.Y."/>
            <person name="Boore J.L."/>
            <person name="Grigoriev I.V."/>
            <person name="Lindberg D.R."/>
            <person name="Seaver E.C."/>
            <person name="Weisblat D.A."/>
            <person name="Putnam N.H."/>
            <person name="Rokhsar D.S."/>
        </authorList>
    </citation>
    <scope>NUCLEOTIDE SEQUENCE</scope>
</reference>
<dbReference type="GO" id="GO:0006955">
    <property type="term" value="P:immune response"/>
    <property type="evidence" value="ECO:0000318"/>
    <property type="project" value="GO_Central"/>
</dbReference>
<keyword evidence="3" id="KW-1185">Reference proteome</keyword>
<dbReference type="GeneID" id="20203938"/>
<sequence>MTMKPSRGTVWHKLHKNIITIIVISMTILIASGLQISSKTTEQAIYKRAYSYLLVNLQKTVACFDEVATKFFNKFKTASATECVIKCRIAASNNLRGVNFIKSAKSCSCVPTIPDTWYNVTFDSTRDCMSFVTHDCPKNFDYVMENHVCFNLQRSRNVFLKSREACNNLSSSHQVVIESSNKNLAIRLYAVSREISQLRIFLY</sequence>
<dbReference type="GO" id="GO:0038187">
    <property type="term" value="F:pattern recognition receptor activity"/>
    <property type="evidence" value="ECO:0000318"/>
    <property type="project" value="GO_Central"/>
</dbReference>
<dbReference type="GO" id="GO:0030246">
    <property type="term" value="F:carbohydrate binding"/>
    <property type="evidence" value="ECO:0000318"/>
    <property type="project" value="GO_Central"/>
</dbReference>
<dbReference type="EMBL" id="AMQM01004092">
    <property type="status" value="NOT_ANNOTATED_CDS"/>
    <property type="molecule type" value="Genomic_DNA"/>
</dbReference>
<evidence type="ECO:0000313" key="1">
    <source>
        <dbReference type="EMBL" id="ESO04522.1"/>
    </source>
</evidence>
<organism evidence="2 3">
    <name type="scientific">Helobdella robusta</name>
    <name type="common">Californian leech</name>
    <dbReference type="NCBI Taxonomy" id="6412"/>
    <lineage>
        <taxon>Eukaryota</taxon>
        <taxon>Metazoa</taxon>
        <taxon>Spiralia</taxon>
        <taxon>Lophotrochozoa</taxon>
        <taxon>Annelida</taxon>
        <taxon>Clitellata</taxon>
        <taxon>Hirudinea</taxon>
        <taxon>Rhynchobdellida</taxon>
        <taxon>Glossiphoniidae</taxon>
        <taxon>Helobdella</taxon>
    </lineage>
</organism>
<dbReference type="EMBL" id="KB096457">
    <property type="protein sequence ID" value="ESO04522.1"/>
    <property type="molecule type" value="Genomic_DNA"/>
</dbReference>
<dbReference type="AlphaFoldDB" id="T1F539"/>
<dbReference type="EnsemblMetazoa" id="HelroT172169">
    <property type="protein sequence ID" value="HelroP172169"/>
    <property type="gene ID" value="HelroG172169"/>
</dbReference>
<name>T1F539_HELRO</name>
<dbReference type="RefSeq" id="XP_009017101.1">
    <property type="nucleotide sequence ID" value="XM_009018853.1"/>
</dbReference>
<reference evidence="3" key="1">
    <citation type="submission" date="2012-12" db="EMBL/GenBank/DDBJ databases">
        <authorList>
            <person name="Hellsten U."/>
            <person name="Grimwood J."/>
            <person name="Chapman J.A."/>
            <person name="Shapiro H."/>
            <person name="Aerts A."/>
            <person name="Otillar R.P."/>
            <person name="Terry A.Y."/>
            <person name="Boore J.L."/>
            <person name="Simakov O."/>
            <person name="Marletaz F."/>
            <person name="Cho S.-J."/>
            <person name="Edsinger-Gonzales E."/>
            <person name="Havlak P."/>
            <person name="Kuo D.-H."/>
            <person name="Larsson T."/>
            <person name="Lv J."/>
            <person name="Arendt D."/>
            <person name="Savage R."/>
            <person name="Osoegawa K."/>
            <person name="de Jong P."/>
            <person name="Lindberg D.R."/>
            <person name="Seaver E.C."/>
            <person name="Weisblat D.A."/>
            <person name="Putnam N.H."/>
            <person name="Grigoriev I.V."/>
            <person name="Rokhsar D.S."/>
        </authorList>
    </citation>
    <scope>NUCLEOTIDE SEQUENCE</scope>
</reference>